<keyword evidence="2" id="KW-0732">Signal</keyword>
<evidence type="ECO:0000256" key="1">
    <source>
        <dbReference type="SAM" id="Coils"/>
    </source>
</evidence>
<accession>A0AB39YNI6</accession>
<feature type="coiled-coil region" evidence="1">
    <location>
        <begin position="61"/>
        <end position="137"/>
    </location>
</feature>
<feature type="chain" id="PRO_5044288045" evidence="2">
    <location>
        <begin position="24"/>
        <end position="141"/>
    </location>
</feature>
<sequence>MASTSTPRWLLATAALGLSAALAGCSSPSPDQNAQAACSARAALTQSVKDAQTNLTSSSTVAEYKSARENIKKNYEDLNRALSNVQADRKKDMENAWKTFDEKVENLNDETSLTVAATEVKQELTKLQQAQDSATADIKCN</sequence>
<gene>
    <name evidence="3" type="ORF">ABQM86_21140</name>
</gene>
<organism evidence="3">
    <name type="scientific">Paenarthrobacter sp. AMU7</name>
    <dbReference type="NCBI Taxonomy" id="3162492"/>
    <lineage>
        <taxon>Bacteria</taxon>
        <taxon>Bacillati</taxon>
        <taxon>Actinomycetota</taxon>
        <taxon>Actinomycetes</taxon>
        <taxon>Micrococcales</taxon>
        <taxon>Micrococcaceae</taxon>
        <taxon>Paenarthrobacter</taxon>
    </lineage>
</organism>
<keyword evidence="1" id="KW-0175">Coiled coil</keyword>
<dbReference type="RefSeq" id="WP_280624864.1">
    <property type="nucleotide sequence ID" value="NZ_CP165735.1"/>
</dbReference>
<evidence type="ECO:0000256" key="2">
    <source>
        <dbReference type="SAM" id="SignalP"/>
    </source>
</evidence>
<protein>
    <submittedName>
        <fullName evidence="3">Uncharacterized protein</fullName>
    </submittedName>
</protein>
<evidence type="ECO:0000313" key="3">
    <source>
        <dbReference type="EMBL" id="XDV71432.1"/>
    </source>
</evidence>
<dbReference type="AlphaFoldDB" id="A0AB39YNI6"/>
<feature type="signal peptide" evidence="2">
    <location>
        <begin position="1"/>
        <end position="23"/>
    </location>
</feature>
<dbReference type="EMBL" id="CP165735">
    <property type="protein sequence ID" value="XDV71432.1"/>
    <property type="molecule type" value="Genomic_DNA"/>
</dbReference>
<proteinExistence type="predicted"/>
<reference evidence="3" key="1">
    <citation type="submission" date="2024-07" db="EMBL/GenBank/DDBJ databases">
        <authorList>
            <person name="Li J."/>
            <person name="Wei H."/>
            <person name="Ma J."/>
        </authorList>
    </citation>
    <scope>NUCLEOTIDE SEQUENCE</scope>
    <source>
        <strain evidence="3">AMU7</strain>
    </source>
</reference>
<name>A0AB39YNI6_9MICC</name>